<dbReference type="CDD" id="cd02042">
    <property type="entry name" value="ParAB_family"/>
    <property type="match status" value="1"/>
</dbReference>
<dbReference type="AlphaFoldDB" id="A0A550J899"/>
<proteinExistence type="predicted"/>
<evidence type="ECO:0000313" key="2">
    <source>
        <dbReference type="EMBL" id="TRO79468.1"/>
    </source>
</evidence>
<dbReference type="InterPro" id="IPR050678">
    <property type="entry name" value="DNA_Partitioning_ATPase"/>
</dbReference>
<evidence type="ECO:0000259" key="1">
    <source>
        <dbReference type="Pfam" id="PF13614"/>
    </source>
</evidence>
<dbReference type="Gene3D" id="3.40.50.300">
    <property type="entry name" value="P-loop containing nucleotide triphosphate hydrolases"/>
    <property type="match status" value="1"/>
</dbReference>
<dbReference type="SUPFAM" id="SSF52540">
    <property type="entry name" value="P-loop containing nucleoside triphosphate hydrolases"/>
    <property type="match status" value="1"/>
</dbReference>
<dbReference type="RefSeq" id="WP_092053531.1">
    <property type="nucleotide sequence ID" value="NZ_FOJJ01000002.1"/>
</dbReference>
<evidence type="ECO:0000313" key="3">
    <source>
        <dbReference type="Proteomes" id="UP000317155"/>
    </source>
</evidence>
<sequence>MSRPYVLTISSEKGGVGKTTLATNLAIYLKAINEDLPVTLFSFDNHFSVDRMFRIGRAPHAGNVLKMLVEKKIDPAVEMGEYGVQFVPSSGELAEMRDQLTNPARLARILAESELSGVVIIDTRPDMDIFTQNALFAADRVVVPVKDAPSLENCKHLYEFFDRHGLSRRALRILPCLVDQRIHYDGPFRDPYQLLKAYAINRGYRCLEGYIAKSPKVESLNTNPEGKIYPVITHGRATEVHVQFSHLARQIYLDTLEAQPRRLDLFAEELGRQAHARDESFSTRRAHLSSTCLLCDKPLVADDGCLHAGYYWENPAAERAGFLEEDCFAGLVFPYFYRSRRQIENQDPLRELFRESAQRSFFVLRRAPNSRGFYQQQLSFYRFDDEGLEVSHKVIELPELSGAPQEGLPHWTPLLRNAALLDDDNRLTDGFLLIRRVSSDFSEGILYDEQYRQFRQTAERIAAQLPRD</sequence>
<dbReference type="InterPro" id="IPR025669">
    <property type="entry name" value="AAA_dom"/>
</dbReference>
<dbReference type="PANTHER" id="PTHR13696">
    <property type="entry name" value="P-LOOP CONTAINING NUCLEOSIDE TRIPHOSPHATE HYDROLASE"/>
    <property type="match status" value="1"/>
</dbReference>
<dbReference type="Proteomes" id="UP000317155">
    <property type="component" value="Unassembled WGS sequence"/>
</dbReference>
<dbReference type="EMBL" id="VJVV01000010">
    <property type="protein sequence ID" value="TRO79468.1"/>
    <property type="molecule type" value="Genomic_DNA"/>
</dbReference>
<comment type="caution">
    <text evidence="2">The sequence shown here is derived from an EMBL/GenBank/DDBJ whole genome shotgun (WGS) entry which is preliminary data.</text>
</comment>
<reference evidence="2 3" key="1">
    <citation type="submission" date="2019-07" db="EMBL/GenBank/DDBJ databases">
        <title>Insights of Desulfuromonas acetexigens electromicrobiology.</title>
        <authorList>
            <person name="Katuri K."/>
            <person name="Sapireddy V."/>
            <person name="Shaw D.R."/>
            <person name="Saikaly P."/>
        </authorList>
    </citation>
    <scope>NUCLEOTIDE SEQUENCE [LARGE SCALE GENOMIC DNA]</scope>
    <source>
        <strain evidence="2 3">2873</strain>
    </source>
</reference>
<accession>A0A550J899</accession>
<dbReference type="OrthoDB" id="5390139at2"/>
<dbReference type="InterPro" id="IPR027417">
    <property type="entry name" value="P-loop_NTPase"/>
</dbReference>
<gene>
    <name evidence="2" type="ORF">FL622_13035</name>
</gene>
<keyword evidence="3" id="KW-1185">Reference proteome</keyword>
<protein>
    <submittedName>
        <fullName evidence="2">ParA family protein</fullName>
    </submittedName>
</protein>
<name>A0A550J899_9BACT</name>
<dbReference type="Pfam" id="PF13614">
    <property type="entry name" value="AAA_31"/>
    <property type="match status" value="1"/>
</dbReference>
<dbReference type="PROSITE" id="PS50007">
    <property type="entry name" value="PIPLC_X_DOMAIN"/>
    <property type="match status" value="1"/>
</dbReference>
<feature type="domain" description="AAA" evidence="1">
    <location>
        <begin position="6"/>
        <end position="160"/>
    </location>
</feature>
<dbReference type="PANTHER" id="PTHR13696:SF52">
    <property type="entry name" value="PARA FAMILY PROTEIN CT_582"/>
    <property type="match status" value="1"/>
</dbReference>
<organism evidence="2 3">
    <name type="scientific">Trichloromonas acetexigens</name>
    <dbReference type="NCBI Taxonomy" id="38815"/>
    <lineage>
        <taxon>Bacteria</taxon>
        <taxon>Pseudomonadati</taxon>
        <taxon>Thermodesulfobacteriota</taxon>
        <taxon>Desulfuromonadia</taxon>
        <taxon>Desulfuromonadales</taxon>
        <taxon>Trichloromonadaceae</taxon>
        <taxon>Trichloromonas</taxon>
    </lineage>
</organism>